<name>A0A3M7S7I3_BRAPC</name>
<keyword evidence="2" id="KW-1185">Reference proteome</keyword>
<reference evidence="1 2" key="1">
    <citation type="journal article" date="2018" name="Sci. Rep.">
        <title>Genomic signatures of local adaptation to the degree of environmental predictability in rotifers.</title>
        <authorList>
            <person name="Franch-Gras L."/>
            <person name="Hahn C."/>
            <person name="Garcia-Roger E.M."/>
            <person name="Carmona M.J."/>
            <person name="Serra M."/>
            <person name="Gomez A."/>
        </authorList>
    </citation>
    <scope>NUCLEOTIDE SEQUENCE [LARGE SCALE GENOMIC DNA]</scope>
    <source>
        <strain evidence="1">HYR1</strain>
    </source>
</reference>
<gene>
    <name evidence="1" type="ORF">BpHYR1_004655</name>
</gene>
<dbReference type="EMBL" id="REGN01001907">
    <property type="protein sequence ID" value="RNA31722.1"/>
    <property type="molecule type" value="Genomic_DNA"/>
</dbReference>
<organism evidence="1 2">
    <name type="scientific">Brachionus plicatilis</name>
    <name type="common">Marine rotifer</name>
    <name type="synonym">Brachionus muelleri</name>
    <dbReference type="NCBI Taxonomy" id="10195"/>
    <lineage>
        <taxon>Eukaryota</taxon>
        <taxon>Metazoa</taxon>
        <taxon>Spiralia</taxon>
        <taxon>Gnathifera</taxon>
        <taxon>Rotifera</taxon>
        <taxon>Eurotatoria</taxon>
        <taxon>Monogononta</taxon>
        <taxon>Pseudotrocha</taxon>
        <taxon>Ploima</taxon>
        <taxon>Brachionidae</taxon>
        <taxon>Brachionus</taxon>
    </lineage>
</organism>
<dbReference type="AlphaFoldDB" id="A0A3M7S7I3"/>
<accession>A0A3M7S7I3</accession>
<proteinExistence type="predicted"/>
<comment type="caution">
    <text evidence="1">The sequence shown here is derived from an EMBL/GenBank/DDBJ whole genome shotgun (WGS) entry which is preliminary data.</text>
</comment>
<sequence length="66" mass="7316">MGCKKSKPSNAVETKPVVVPPKNELTEQDLDILAAQSGMSGREIRDKVFILVKTLVIFTNKKCIKE</sequence>
<evidence type="ECO:0000313" key="1">
    <source>
        <dbReference type="EMBL" id="RNA31722.1"/>
    </source>
</evidence>
<evidence type="ECO:0000313" key="2">
    <source>
        <dbReference type="Proteomes" id="UP000276133"/>
    </source>
</evidence>
<protein>
    <submittedName>
        <fullName evidence="1">Uncharacterized protein</fullName>
    </submittedName>
</protein>
<dbReference type="Proteomes" id="UP000276133">
    <property type="component" value="Unassembled WGS sequence"/>
</dbReference>